<dbReference type="SUPFAM" id="SSF161098">
    <property type="entry name" value="MetI-like"/>
    <property type="match status" value="1"/>
</dbReference>
<keyword evidence="3 8" id="KW-0813">Transport</keyword>
<dbReference type="InterPro" id="IPR000515">
    <property type="entry name" value="MetI-like"/>
</dbReference>
<feature type="domain" description="ABC transmembrane type-1" evidence="9">
    <location>
        <begin position="70"/>
        <end position="274"/>
    </location>
</feature>
<evidence type="ECO:0000256" key="3">
    <source>
        <dbReference type="ARBA" id="ARBA00022448"/>
    </source>
</evidence>
<evidence type="ECO:0000256" key="4">
    <source>
        <dbReference type="ARBA" id="ARBA00022475"/>
    </source>
</evidence>
<feature type="transmembrane region" description="Helical" evidence="8">
    <location>
        <begin position="107"/>
        <end position="128"/>
    </location>
</feature>
<evidence type="ECO:0000256" key="6">
    <source>
        <dbReference type="ARBA" id="ARBA00022989"/>
    </source>
</evidence>
<reference evidence="10 11" key="1">
    <citation type="submission" date="2016-10" db="EMBL/GenBank/DDBJ databases">
        <authorList>
            <person name="de Groot N.N."/>
        </authorList>
    </citation>
    <scope>NUCLEOTIDE SEQUENCE [LARGE SCALE GENOMIC DNA]</scope>
    <source>
        <strain evidence="10 11">Calf135</strain>
    </source>
</reference>
<dbReference type="Gene3D" id="1.10.3720.10">
    <property type="entry name" value="MetI-like"/>
    <property type="match status" value="1"/>
</dbReference>
<dbReference type="AlphaFoldDB" id="A0A1H8E6N1"/>
<evidence type="ECO:0000256" key="5">
    <source>
        <dbReference type="ARBA" id="ARBA00022692"/>
    </source>
</evidence>
<keyword evidence="5 8" id="KW-0812">Transmembrane</keyword>
<dbReference type="STRING" id="215200.SAMN05216454_10110"/>
<accession>A0A1H8E6N1</accession>
<name>A0A1H8E6N1_9FIRM</name>
<comment type="similarity">
    <text evidence="2">Belongs to the binding-protein-dependent transport system permease family. CysTW subfamily.</text>
</comment>
<keyword evidence="11" id="KW-1185">Reference proteome</keyword>
<dbReference type="GO" id="GO:0055085">
    <property type="term" value="P:transmembrane transport"/>
    <property type="evidence" value="ECO:0007669"/>
    <property type="project" value="InterPro"/>
</dbReference>
<dbReference type="OrthoDB" id="9807047at2"/>
<evidence type="ECO:0000313" key="10">
    <source>
        <dbReference type="EMBL" id="SEN15076.1"/>
    </source>
</evidence>
<dbReference type="CDD" id="cd06261">
    <property type="entry name" value="TM_PBP2"/>
    <property type="match status" value="1"/>
</dbReference>
<evidence type="ECO:0000256" key="7">
    <source>
        <dbReference type="ARBA" id="ARBA00023136"/>
    </source>
</evidence>
<evidence type="ECO:0000256" key="8">
    <source>
        <dbReference type="RuleBase" id="RU363032"/>
    </source>
</evidence>
<feature type="transmembrane region" description="Helical" evidence="8">
    <location>
        <begin position="253"/>
        <end position="273"/>
    </location>
</feature>
<evidence type="ECO:0000313" key="11">
    <source>
        <dbReference type="Proteomes" id="UP000199512"/>
    </source>
</evidence>
<dbReference type="PANTHER" id="PTHR42929:SF1">
    <property type="entry name" value="INNER MEMBRANE ABC TRANSPORTER PERMEASE PROTEIN YDCU-RELATED"/>
    <property type="match status" value="1"/>
</dbReference>
<feature type="transmembrane region" description="Helical" evidence="8">
    <location>
        <begin position="74"/>
        <end position="95"/>
    </location>
</feature>
<proteinExistence type="inferred from homology"/>
<feature type="transmembrane region" description="Helical" evidence="8">
    <location>
        <begin position="209"/>
        <end position="233"/>
    </location>
</feature>
<evidence type="ECO:0000259" key="9">
    <source>
        <dbReference type="PROSITE" id="PS50928"/>
    </source>
</evidence>
<dbReference type="PROSITE" id="PS50928">
    <property type="entry name" value="ABC_TM1"/>
    <property type="match status" value="1"/>
</dbReference>
<dbReference type="Pfam" id="PF00528">
    <property type="entry name" value="BPD_transp_1"/>
    <property type="match status" value="1"/>
</dbReference>
<keyword evidence="7 8" id="KW-0472">Membrane</keyword>
<feature type="transmembrane region" description="Helical" evidence="8">
    <location>
        <begin position="148"/>
        <end position="173"/>
    </location>
</feature>
<evidence type="ECO:0000256" key="2">
    <source>
        <dbReference type="ARBA" id="ARBA00007069"/>
    </source>
</evidence>
<keyword evidence="6 8" id="KW-1133">Transmembrane helix</keyword>
<dbReference type="Proteomes" id="UP000199512">
    <property type="component" value="Unassembled WGS sequence"/>
</dbReference>
<dbReference type="RefSeq" id="WP_091972801.1">
    <property type="nucleotide sequence ID" value="NZ_CAUWDX010000007.1"/>
</dbReference>
<feature type="transmembrane region" description="Helical" evidence="8">
    <location>
        <begin position="20"/>
        <end position="42"/>
    </location>
</feature>
<comment type="subcellular location">
    <subcellularLocation>
        <location evidence="1 8">Cell membrane</location>
        <topology evidence="1 8">Multi-pass membrane protein</topology>
    </subcellularLocation>
</comment>
<organism evidence="10 11">
    <name type="scientific">Peptostreptococcus russellii</name>
    <dbReference type="NCBI Taxonomy" id="215200"/>
    <lineage>
        <taxon>Bacteria</taxon>
        <taxon>Bacillati</taxon>
        <taxon>Bacillota</taxon>
        <taxon>Clostridia</taxon>
        <taxon>Peptostreptococcales</taxon>
        <taxon>Peptostreptococcaceae</taxon>
        <taxon>Peptostreptococcus</taxon>
    </lineage>
</organism>
<dbReference type="InterPro" id="IPR035906">
    <property type="entry name" value="MetI-like_sf"/>
</dbReference>
<dbReference type="PANTHER" id="PTHR42929">
    <property type="entry name" value="INNER MEMBRANE ABC TRANSPORTER PERMEASE PROTEIN YDCU-RELATED-RELATED"/>
    <property type="match status" value="1"/>
</dbReference>
<dbReference type="EMBL" id="FODF01000001">
    <property type="protein sequence ID" value="SEN15076.1"/>
    <property type="molecule type" value="Genomic_DNA"/>
</dbReference>
<sequence>MKPKVRKKTESDKKVIKLAYPYTVWSIIFIVIPLLLVVYYSFTQTSGDGHVSFTLNNYKEVFNPLFYKVFVRSFALSAIATIACILIGYPVAYIISKMDISKGATLILLFILPMWMNFLLRTYAWIAILGKNGLLNSFLGIFGLHPNSILYTSSAVLLGMIYNFLPFMVLPIYTTLQKIDKDLVNAARDLGANGVTVFRKVILPLSMPGVMSGVTMVFMPCVTTFAISRLLGGGKTMLVGDLIEQQFTTVGDWNFGSAVSIIMMLIILISMAVMNKMDKESLEGGD</sequence>
<dbReference type="GO" id="GO:0005886">
    <property type="term" value="C:plasma membrane"/>
    <property type="evidence" value="ECO:0007669"/>
    <property type="project" value="UniProtKB-SubCell"/>
</dbReference>
<gene>
    <name evidence="10" type="ORF">SAMN05216454_10110</name>
</gene>
<keyword evidence="4" id="KW-1003">Cell membrane</keyword>
<evidence type="ECO:0000256" key="1">
    <source>
        <dbReference type="ARBA" id="ARBA00004651"/>
    </source>
</evidence>
<protein>
    <submittedName>
        <fullName evidence="10">Spermidine/putrescine transport system permease protein</fullName>
    </submittedName>
</protein>